<accession>A0A956SH36</accession>
<dbReference type="Gene3D" id="2.120.10.10">
    <property type="match status" value="1"/>
</dbReference>
<dbReference type="SUPFAM" id="SSF52129">
    <property type="entry name" value="Caspase-like"/>
    <property type="match status" value="1"/>
</dbReference>
<gene>
    <name evidence="6" type="ORF">KDA27_19730</name>
</gene>
<name>A0A956SH36_UNCEI</name>
<dbReference type="PANTHER" id="PTHR43739:SF5">
    <property type="entry name" value="EXO-ALPHA-SIALIDASE"/>
    <property type="match status" value="1"/>
</dbReference>
<dbReference type="Gene3D" id="2.60.40.4070">
    <property type="match status" value="1"/>
</dbReference>
<dbReference type="GO" id="GO:0010411">
    <property type="term" value="P:xyloglucan metabolic process"/>
    <property type="evidence" value="ECO:0007669"/>
    <property type="project" value="TreeGrafter"/>
</dbReference>
<dbReference type="SUPFAM" id="SSF50939">
    <property type="entry name" value="Sialidases"/>
    <property type="match status" value="1"/>
</dbReference>
<dbReference type="InterPro" id="IPR001769">
    <property type="entry name" value="Gingipain"/>
</dbReference>
<dbReference type="PANTHER" id="PTHR43739">
    <property type="entry name" value="XYLOGLUCANASE (EUROFUNG)"/>
    <property type="match status" value="1"/>
</dbReference>
<dbReference type="GO" id="GO:0006508">
    <property type="term" value="P:proteolysis"/>
    <property type="evidence" value="ECO:0007669"/>
    <property type="project" value="InterPro"/>
</dbReference>
<evidence type="ECO:0000256" key="1">
    <source>
        <dbReference type="ARBA" id="ARBA00022729"/>
    </source>
</evidence>
<dbReference type="InterPro" id="IPR002860">
    <property type="entry name" value="BNR_rpt"/>
</dbReference>
<dbReference type="InterPro" id="IPR029031">
    <property type="entry name" value="Gingipain_N_sf"/>
</dbReference>
<reference evidence="6" key="2">
    <citation type="journal article" date="2021" name="Microbiome">
        <title>Successional dynamics and alternative stable states in a saline activated sludge microbial community over 9 years.</title>
        <authorList>
            <person name="Wang Y."/>
            <person name="Ye J."/>
            <person name="Ju F."/>
            <person name="Liu L."/>
            <person name="Boyd J.A."/>
            <person name="Deng Y."/>
            <person name="Parks D.H."/>
            <person name="Jiang X."/>
            <person name="Yin X."/>
            <person name="Woodcroft B.J."/>
            <person name="Tyson G.W."/>
            <person name="Hugenholtz P."/>
            <person name="Polz M.F."/>
            <person name="Zhang T."/>
        </authorList>
    </citation>
    <scope>NUCLEOTIDE SEQUENCE</scope>
    <source>
        <strain evidence="6">HKST-UBA02</strain>
    </source>
</reference>
<evidence type="ECO:0000256" key="3">
    <source>
        <dbReference type="SAM" id="SignalP"/>
    </source>
</evidence>
<proteinExistence type="predicted"/>
<protein>
    <submittedName>
        <fullName evidence="6">T9SS type A sorting domain-containing protein</fullName>
    </submittedName>
</protein>
<dbReference type="CDD" id="cd15482">
    <property type="entry name" value="Sialidase_non-viral"/>
    <property type="match status" value="2"/>
</dbReference>
<feature type="domain" description="Gingipain" evidence="4">
    <location>
        <begin position="496"/>
        <end position="896"/>
    </location>
</feature>
<dbReference type="InterPro" id="IPR036278">
    <property type="entry name" value="Sialidase_sf"/>
</dbReference>
<dbReference type="NCBIfam" id="TIGR04183">
    <property type="entry name" value="Por_Secre_tail"/>
    <property type="match status" value="1"/>
</dbReference>
<dbReference type="InterPro" id="IPR026444">
    <property type="entry name" value="Secre_tail"/>
</dbReference>
<sequence length="1365" mass="145635">MMGLKSLDRTRRALARAALAVMMVALLATLAATGSWAGDGAPAVPHIGMPHQVPPQKAAPSERVTLAPLSALGSVPGLPPKVAPHAGVGSDEARATVGSADETVGRVVDRGLARRGAIGGPDPLVFDQDISNPVWSSGSPSIACASDGTLYAVADDLGGAFIDLYYSTDGGYTWEYDFSLLGPGDLTEPAIAVGEGDVRRLVVAFVEANQTEAAAVRIWWLDLDTAENGFFTLVAEPFARYDRPRICVDSPEYSVWFPYVTWERTIVGVGGATQVDFSLSIDRGETFTAPTTLATNVATLGGQDVDFSDGVLYVAYTRDAGSDNRDIYLLRSSDFGVTWSTESAIASSTYDEYEPAIAGTDDGSLTVIAFTKRYSPSNTDVESFLTTDGATWTLAYLPYDGTEERRPDVAASGSTVYATYLRESSVLSTWDRADPGSIWSDARVRNDTGPAHLGYGPTICANVARPREAAVAWASQGPDAVQVYFDAEYPVGDYLLVLADASLLPAVQSLVEWKESIGYSVDVVTLAQVFEQFGSGDDAERIRDYLALRSDHVRHVLLVGDVDLLPMRMLYPSDTRPAYGSDFYYANVSTSLWDLDDDDRWGEFVDDSFDYHPDLIVGRLPFDDATRVQAFCNNVVAFEQETSEWKRNVLFAHGMLDHEMRPVGFGTDCAYVSEAMITDLTSPAGWGDTTEYEAGGAHPSGFTSDQDLEQTNFVSQLGWGNSGIVSGMAHGNRQYLCSFRWIDFNESFSVDLPEEYTCNWFSHWDQIASHPAVGLVGLFGCSTGALLGVDPCFEASGLRSNYLIRLTQPNMMMKQYLANGAGAVIAATAGSDYGGGWNDPTDGYQQSFAYYFFDALTQGLQRSGDALHAASVRYADTHGLARGLRVFHCFGDPTLSVADIVVPGMGARPQRDIVQVGVTHDPSPARPPGACPPSSVDWSRLGELGGVESISGLVAAGGTLLAVGMATDGLGVNQGAVYRSTDGGENWTRLDVPGAWSIRSLVQTSSGRLVAVGSAVSSDVIYGRIFTSDDGGSTWSSRLNAPNAIITGIIERASGQLVASVAMNGRLYASSDEGTTWGQFAARGDGVSLRAIAEIQGRLFIAYDVPGTHTPIEWSDDGVTWNAASGVGTVAHAYQIVDGQDGSYYAGVSLDDGEGAVYRSSDGGATWEPTTELPDLDVNAVYALVADPDGRIYAGASTGWGPASGRVYVLEAGGPEWQQLGDDLDLAAQIRALAYDTENVYVGTGDVYGEVFAIRYAGASDVGDEEPGEGSGLTGLQLIGNAPNPFRDETEIRYALPRSSSVSLTVFDSAGRVVRSLVDGPVSAGEHVVSWDGSDDDGRGLAAGVYFYRLSNGERRLTGRLTLAR</sequence>
<dbReference type="InterPro" id="IPR052025">
    <property type="entry name" value="Xyloglucanase_GH74"/>
</dbReference>
<evidence type="ECO:0000259" key="5">
    <source>
        <dbReference type="Pfam" id="PF13860"/>
    </source>
</evidence>
<dbReference type="Pfam" id="PF01364">
    <property type="entry name" value="Peptidase_C25"/>
    <property type="match status" value="1"/>
</dbReference>
<feature type="chain" id="PRO_5037683889" evidence="3">
    <location>
        <begin position="38"/>
        <end position="1365"/>
    </location>
</feature>
<dbReference type="SUPFAM" id="SSF110296">
    <property type="entry name" value="Oligoxyloglucan reducing end-specific cellobiohydrolase"/>
    <property type="match status" value="1"/>
</dbReference>
<organism evidence="6 7">
    <name type="scientific">Eiseniibacteriota bacterium</name>
    <dbReference type="NCBI Taxonomy" id="2212470"/>
    <lineage>
        <taxon>Bacteria</taxon>
        <taxon>Candidatus Eiseniibacteriota</taxon>
    </lineage>
</organism>
<dbReference type="Gene3D" id="3.40.50.10390">
    <property type="entry name" value="Gingipain r, domain 1"/>
    <property type="match status" value="1"/>
</dbReference>
<evidence type="ECO:0000313" key="7">
    <source>
        <dbReference type="Proteomes" id="UP000739538"/>
    </source>
</evidence>
<evidence type="ECO:0000256" key="2">
    <source>
        <dbReference type="SAM" id="MobiDB-lite"/>
    </source>
</evidence>
<evidence type="ECO:0000259" key="4">
    <source>
        <dbReference type="Pfam" id="PF01364"/>
    </source>
</evidence>
<dbReference type="Gene3D" id="3.40.50.1460">
    <property type="match status" value="1"/>
</dbReference>
<dbReference type="GO" id="GO:0008234">
    <property type="term" value="F:cysteine-type peptidase activity"/>
    <property type="evidence" value="ECO:0007669"/>
    <property type="project" value="InterPro"/>
</dbReference>
<dbReference type="InterPro" id="IPR015943">
    <property type="entry name" value="WD40/YVTN_repeat-like_dom_sf"/>
</dbReference>
<feature type="signal peptide" evidence="3">
    <location>
        <begin position="1"/>
        <end position="37"/>
    </location>
</feature>
<dbReference type="Pfam" id="PF13860">
    <property type="entry name" value="FlgD_ig"/>
    <property type="match status" value="1"/>
</dbReference>
<dbReference type="InterPro" id="IPR025965">
    <property type="entry name" value="FlgD/Vpr_Ig-like"/>
</dbReference>
<evidence type="ECO:0000313" key="6">
    <source>
        <dbReference type="EMBL" id="MCA9758033.1"/>
    </source>
</evidence>
<feature type="domain" description="FlgD/Vpr Ig-like" evidence="5">
    <location>
        <begin position="1290"/>
        <end position="1349"/>
    </location>
</feature>
<dbReference type="Pfam" id="PF02012">
    <property type="entry name" value="BNR"/>
    <property type="match status" value="1"/>
</dbReference>
<dbReference type="InterPro" id="IPR029030">
    <property type="entry name" value="Caspase-like_dom_sf"/>
</dbReference>
<dbReference type="Proteomes" id="UP000739538">
    <property type="component" value="Unassembled WGS sequence"/>
</dbReference>
<dbReference type="Gene3D" id="2.130.10.10">
    <property type="entry name" value="YVTN repeat-like/Quinoprotein amine dehydrogenase"/>
    <property type="match status" value="2"/>
</dbReference>
<keyword evidence="1 3" id="KW-0732">Signal</keyword>
<dbReference type="EMBL" id="JAGQHS010000137">
    <property type="protein sequence ID" value="MCA9758033.1"/>
    <property type="molecule type" value="Genomic_DNA"/>
</dbReference>
<comment type="caution">
    <text evidence="6">The sequence shown here is derived from an EMBL/GenBank/DDBJ whole genome shotgun (WGS) entry which is preliminary data.</text>
</comment>
<feature type="region of interest" description="Disordered" evidence="2">
    <location>
        <begin position="80"/>
        <end position="100"/>
    </location>
</feature>
<reference evidence="6" key="1">
    <citation type="submission" date="2020-04" db="EMBL/GenBank/DDBJ databases">
        <authorList>
            <person name="Zhang T."/>
        </authorList>
    </citation>
    <scope>NUCLEOTIDE SEQUENCE</scope>
    <source>
        <strain evidence="6">HKST-UBA02</strain>
    </source>
</reference>